<feature type="compositionally biased region" description="Basic and acidic residues" evidence="1">
    <location>
        <begin position="390"/>
        <end position="399"/>
    </location>
</feature>
<evidence type="ECO:0000313" key="3">
    <source>
        <dbReference type="Proteomes" id="UP001219525"/>
    </source>
</evidence>
<accession>A0AAD6UVD3</accession>
<dbReference type="AlphaFoldDB" id="A0AAD6UVD3"/>
<protein>
    <submittedName>
        <fullName evidence="2">Uncharacterized protein</fullName>
    </submittedName>
</protein>
<evidence type="ECO:0000313" key="2">
    <source>
        <dbReference type="EMBL" id="KAJ7195832.1"/>
    </source>
</evidence>
<feature type="compositionally biased region" description="Basic residues" evidence="1">
    <location>
        <begin position="267"/>
        <end position="281"/>
    </location>
</feature>
<feature type="compositionally biased region" description="Basic and acidic residues" evidence="1">
    <location>
        <begin position="285"/>
        <end position="327"/>
    </location>
</feature>
<dbReference type="Proteomes" id="UP001219525">
    <property type="component" value="Unassembled WGS sequence"/>
</dbReference>
<organism evidence="2 3">
    <name type="scientific">Mycena pura</name>
    <dbReference type="NCBI Taxonomy" id="153505"/>
    <lineage>
        <taxon>Eukaryota</taxon>
        <taxon>Fungi</taxon>
        <taxon>Dikarya</taxon>
        <taxon>Basidiomycota</taxon>
        <taxon>Agaricomycotina</taxon>
        <taxon>Agaricomycetes</taxon>
        <taxon>Agaricomycetidae</taxon>
        <taxon>Agaricales</taxon>
        <taxon>Marasmiineae</taxon>
        <taxon>Mycenaceae</taxon>
        <taxon>Mycena</taxon>
    </lineage>
</organism>
<feature type="region of interest" description="Disordered" evidence="1">
    <location>
        <begin position="103"/>
        <end position="124"/>
    </location>
</feature>
<reference evidence="2" key="1">
    <citation type="submission" date="2023-03" db="EMBL/GenBank/DDBJ databases">
        <title>Massive genome expansion in bonnet fungi (Mycena s.s.) driven by repeated elements and novel gene families across ecological guilds.</title>
        <authorList>
            <consortium name="Lawrence Berkeley National Laboratory"/>
            <person name="Harder C.B."/>
            <person name="Miyauchi S."/>
            <person name="Viragh M."/>
            <person name="Kuo A."/>
            <person name="Thoen E."/>
            <person name="Andreopoulos B."/>
            <person name="Lu D."/>
            <person name="Skrede I."/>
            <person name="Drula E."/>
            <person name="Henrissat B."/>
            <person name="Morin E."/>
            <person name="Kohler A."/>
            <person name="Barry K."/>
            <person name="LaButti K."/>
            <person name="Morin E."/>
            <person name="Salamov A."/>
            <person name="Lipzen A."/>
            <person name="Mereny Z."/>
            <person name="Hegedus B."/>
            <person name="Baldrian P."/>
            <person name="Stursova M."/>
            <person name="Weitz H."/>
            <person name="Taylor A."/>
            <person name="Grigoriev I.V."/>
            <person name="Nagy L.G."/>
            <person name="Martin F."/>
            <person name="Kauserud H."/>
        </authorList>
    </citation>
    <scope>NUCLEOTIDE SEQUENCE</scope>
    <source>
        <strain evidence="2">9144</strain>
    </source>
</reference>
<feature type="compositionally biased region" description="Basic and acidic residues" evidence="1">
    <location>
        <begin position="107"/>
        <end position="124"/>
    </location>
</feature>
<evidence type="ECO:0000256" key="1">
    <source>
        <dbReference type="SAM" id="MobiDB-lite"/>
    </source>
</evidence>
<proteinExistence type="predicted"/>
<name>A0AAD6UVD3_9AGAR</name>
<feature type="region of interest" description="Disordered" evidence="1">
    <location>
        <begin position="262"/>
        <end position="355"/>
    </location>
</feature>
<gene>
    <name evidence="2" type="ORF">GGX14DRAFT_403801</name>
</gene>
<feature type="region of interest" description="Disordered" evidence="1">
    <location>
        <begin position="46"/>
        <end position="67"/>
    </location>
</feature>
<dbReference type="EMBL" id="JARJCW010000088">
    <property type="protein sequence ID" value="KAJ7195832.1"/>
    <property type="molecule type" value="Genomic_DNA"/>
</dbReference>
<keyword evidence="3" id="KW-1185">Reference proteome</keyword>
<sequence>MPYTSLYDANCSSSTPYAFGRIVGIELAGAGSTTLEAVDTRTSYWSEPGPTGPWPGSAVGTPSPSRQARGRIFTKYNAGVAKAGGLGRNHELRMLLHLHSGGVQVQEHGKSTEDAQRTRMSKDDRLDYLCDATGHVYKSPSPSDPGRDTKNQIVEQSQQPMHAKSVSKHEWLQSPSPQDSKTAKERWSAVNELHSHTVRQRVHPKNSWSASNKPQRENIPKEVEWIMGESKSRQFCIMHQNSGWRSIWGNGVGMWSSMKPRGVSMMRTRRREQRASRKRIGMARPAERTSSRDTARDVSDAQEIDKGASRREGSQRTSARDPEERTRVVAGSGGSEMSKAVEGNERMSQRKGAGPITCQKYNAGVAKAGGLGRNHELRSAGARARKEHRGRAEDKDVKR</sequence>
<feature type="region of interest" description="Disordered" evidence="1">
    <location>
        <begin position="368"/>
        <end position="399"/>
    </location>
</feature>
<comment type="caution">
    <text evidence="2">The sequence shown here is derived from an EMBL/GenBank/DDBJ whole genome shotgun (WGS) entry which is preliminary data.</text>
</comment>
<feature type="region of interest" description="Disordered" evidence="1">
    <location>
        <begin position="156"/>
        <end position="216"/>
    </location>
</feature>